<evidence type="ECO:0000313" key="8">
    <source>
        <dbReference type="Proteomes" id="UP000030762"/>
    </source>
</evidence>
<evidence type="ECO:0000256" key="3">
    <source>
        <dbReference type="ARBA" id="ARBA00022741"/>
    </source>
</evidence>
<proteinExistence type="predicted"/>
<dbReference type="SUPFAM" id="SSF56059">
    <property type="entry name" value="Glutathione synthetase ATP-binding domain-like"/>
    <property type="match status" value="1"/>
</dbReference>
<keyword evidence="3" id="KW-0547">Nucleotide-binding</keyword>
<dbReference type="GeneID" id="19952714"/>
<keyword evidence="1" id="KW-0436">Ligase</keyword>
<organism evidence="7 8">
    <name type="scientific">Saprolegnia diclina (strain VS20)</name>
    <dbReference type="NCBI Taxonomy" id="1156394"/>
    <lineage>
        <taxon>Eukaryota</taxon>
        <taxon>Sar</taxon>
        <taxon>Stramenopiles</taxon>
        <taxon>Oomycota</taxon>
        <taxon>Saprolegniomycetes</taxon>
        <taxon>Saprolegniales</taxon>
        <taxon>Saprolegniaceae</taxon>
        <taxon>Saprolegnia</taxon>
    </lineage>
</organism>
<keyword evidence="5" id="KW-0460">Magnesium</keyword>
<dbReference type="Gene3D" id="3.30.1490.330">
    <property type="match status" value="1"/>
</dbReference>
<dbReference type="RefSeq" id="XP_008616265.1">
    <property type="nucleotide sequence ID" value="XM_008618043.1"/>
</dbReference>
<dbReference type="GO" id="GO:0016874">
    <property type="term" value="F:ligase activity"/>
    <property type="evidence" value="ECO:0007669"/>
    <property type="project" value="UniProtKB-KW"/>
</dbReference>
<gene>
    <name evidence="7" type="ORF">SDRG_11987</name>
</gene>
<dbReference type="PANTHER" id="PTHR30094:SF0">
    <property type="entry name" value="BIFUNCTIONAL GLUTATHIONYLSPERMIDINE SYNTHETASE_AMIDASE-RELATED"/>
    <property type="match status" value="1"/>
</dbReference>
<dbReference type="Gene3D" id="3.90.1720.10">
    <property type="entry name" value="endopeptidase domain like (from Nostoc punctiforme)"/>
    <property type="match status" value="1"/>
</dbReference>
<evidence type="ECO:0000256" key="1">
    <source>
        <dbReference type="ARBA" id="ARBA00022598"/>
    </source>
</evidence>
<protein>
    <recommendedName>
        <fullName evidence="6">Glutathionylspermidine synthase pre-ATP-grasp-like domain-containing protein</fullName>
    </recommendedName>
</protein>
<evidence type="ECO:0000259" key="6">
    <source>
        <dbReference type="Pfam" id="PF03738"/>
    </source>
</evidence>
<dbReference type="GO" id="GO:0005524">
    <property type="term" value="F:ATP binding"/>
    <property type="evidence" value="ECO:0007669"/>
    <property type="project" value="UniProtKB-KW"/>
</dbReference>
<dbReference type="InterPro" id="IPR016185">
    <property type="entry name" value="PreATP-grasp_dom_sf"/>
</dbReference>
<evidence type="ECO:0000313" key="7">
    <source>
        <dbReference type="EMBL" id="EQC30412.1"/>
    </source>
</evidence>
<dbReference type="InterPro" id="IPR038765">
    <property type="entry name" value="Papain-like_cys_pep_sf"/>
</dbReference>
<dbReference type="SUPFAM" id="SSF52440">
    <property type="entry name" value="PreATP-grasp domain"/>
    <property type="match status" value="1"/>
</dbReference>
<dbReference type="VEuPathDB" id="FungiDB:SDRG_11987"/>
<feature type="non-terminal residue" evidence="7">
    <location>
        <position position="1"/>
    </location>
</feature>
<dbReference type="AlphaFoldDB" id="T0RKC1"/>
<dbReference type="SUPFAM" id="SSF54001">
    <property type="entry name" value="Cysteine proteinases"/>
    <property type="match status" value="1"/>
</dbReference>
<dbReference type="Proteomes" id="UP000030762">
    <property type="component" value="Unassembled WGS sequence"/>
</dbReference>
<evidence type="ECO:0000256" key="4">
    <source>
        <dbReference type="ARBA" id="ARBA00022840"/>
    </source>
</evidence>
<dbReference type="PANTHER" id="PTHR30094">
    <property type="entry name" value="BIFUNCTIONAL GLUTATHIONYLSPERMIDINE SYNTHETASE/AMIDASE-RELATED"/>
    <property type="match status" value="1"/>
</dbReference>
<accession>T0RKC1</accession>
<evidence type="ECO:0000256" key="2">
    <source>
        <dbReference type="ARBA" id="ARBA00022723"/>
    </source>
</evidence>
<dbReference type="OMA" id="WPRIRHS"/>
<dbReference type="eggNOG" id="ENOG502QUZK">
    <property type="taxonomic scope" value="Eukaryota"/>
</dbReference>
<keyword evidence="4" id="KW-0067">ATP-binding</keyword>
<dbReference type="EMBL" id="JH767176">
    <property type="protein sequence ID" value="EQC30412.1"/>
    <property type="molecule type" value="Genomic_DNA"/>
</dbReference>
<dbReference type="GO" id="GO:0046872">
    <property type="term" value="F:metal ion binding"/>
    <property type="evidence" value="ECO:0007669"/>
    <property type="project" value="UniProtKB-KW"/>
</dbReference>
<feature type="domain" description="Glutathionylspermidine synthase pre-ATP-grasp-like" evidence="6">
    <location>
        <begin position="248"/>
        <end position="615"/>
    </location>
</feature>
<name>T0RKC1_SAPDV</name>
<dbReference type="OrthoDB" id="64566at2759"/>
<dbReference type="InterPro" id="IPR051705">
    <property type="entry name" value="Gsp_Synthetase/Amidase"/>
</dbReference>
<keyword evidence="2" id="KW-0479">Metal-binding</keyword>
<evidence type="ECO:0000256" key="5">
    <source>
        <dbReference type="ARBA" id="ARBA00022842"/>
    </source>
</evidence>
<dbReference type="InParanoid" id="T0RKC1"/>
<dbReference type="InterPro" id="IPR005494">
    <property type="entry name" value="GSPS_pre-ATP-grasp-like_dom"/>
</dbReference>
<keyword evidence="8" id="KW-1185">Reference proteome</keyword>
<reference evidence="7 8" key="1">
    <citation type="submission" date="2012-04" db="EMBL/GenBank/DDBJ databases">
        <title>The Genome Sequence of Saprolegnia declina VS20.</title>
        <authorList>
            <consortium name="The Broad Institute Genome Sequencing Platform"/>
            <person name="Russ C."/>
            <person name="Nusbaum C."/>
            <person name="Tyler B."/>
            <person name="van West P."/>
            <person name="Dieguez-Uribeondo J."/>
            <person name="de Bruijn I."/>
            <person name="Tripathy S."/>
            <person name="Jiang R."/>
            <person name="Young S.K."/>
            <person name="Zeng Q."/>
            <person name="Gargeya S."/>
            <person name="Fitzgerald M."/>
            <person name="Haas B."/>
            <person name="Abouelleil A."/>
            <person name="Alvarado L."/>
            <person name="Arachchi H.M."/>
            <person name="Berlin A."/>
            <person name="Chapman S.B."/>
            <person name="Goldberg J."/>
            <person name="Griggs A."/>
            <person name="Gujja S."/>
            <person name="Hansen M."/>
            <person name="Howarth C."/>
            <person name="Imamovic A."/>
            <person name="Larimer J."/>
            <person name="McCowen C."/>
            <person name="Montmayeur A."/>
            <person name="Murphy C."/>
            <person name="Neiman D."/>
            <person name="Pearson M."/>
            <person name="Priest M."/>
            <person name="Roberts A."/>
            <person name="Saif S."/>
            <person name="Shea T."/>
            <person name="Sisk P."/>
            <person name="Sykes S."/>
            <person name="Wortman J."/>
            <person name="Nusbaum C."/>
            <person name="Birren B."/>
        </authorList>
    </citation>
    <scope>NUCLEOTIDE SEQUENCE [LARGE SCALE GENOMIC DNA]</scope>
    <source>
        <strain evidence="7 8">VS20</strain>
    </source>
</reference>
<dbReference type="Pfam" id="PF03738">
    <property type="entry name" value="GSP_synth"/>
    <property type="match status" value="1"/>
</dbReference>
<sequence>MSAPFGTVLGTTDGGVEVHCCDYETLGESALADRNDFKNVVDGVTTGYKWQCVELGRRYLLVNHGVVYDNIAMAYDIFRLKYVRRVADNVLFPLVPHANGAATQLPAKGALLIWNPLGKFELTGHIAVVVDATSTYTDIVEQNVDFTVWPAGQTYSRRLPTIIDPKTGGITLQCTHDGSILGWTSVNFEIEYNYEDVPKASPADFTQHQVTLTEAHLARPWLDPSRSYVQTFLAQPSWQPSPGVSDYFCMSRHGQAALEYATEHLHHMFLDATDFILHHQDELGAHFRIPKALWPRLWHSWIHAKPDFVAGRFDFTLTQEGLKVYEYNADSASCLMECGYNQDAWASLAELDTIGRSGSEHLFTKLVDTWQARSVIGPLHLLCDDDPEELCQTQYMAAAATAAGLETHVVVGLHGLTRVDHDILDASGNILSNVWKTWAWRTALNELSEDEWTEFLATDGSDGMGWVTPKHGRHRYDSIKLVDVLFSPSIRVFEPLWTLIPSSKAILPVLNTLYPHHPLLLTSSFVLTPALQAAGYVIKPVAGRAGANISIVDANGSVLSQSDGRWSNDTPVYQELALLPKHNGKYVQLGTWAIGGEHGGTIIRADANKIMGLESFVYAMRVID</sequence>